<feature type="region of interest" description="Disordered" evidence="3">
    <location>
        <begin position="373"/>
        <end position="474"/>
    </location>
</feature>
<feature type="domain" description="Splicing factor Cactin C-terminal" evidence="4">
    <location>
        <begin position="617"/>
        <end position="738"/>
    </location>
</feature>
<feature type="region of interest" description="Disordered" evidence="3">
    <location>
        <begin position="173"/>
        <end position="197"/>
    </location>
</feature>
<feature type="compositionally biased region" description="Basic and acidic residues" evidence="3">
    <location>
        <begin position="373"/>
        <end position="383"/>
    </location>
</feature>
<feature type="compositionally biased region" description="Basic residues" evidence="3">
    <location>
        <begin position="1"/>
        <end position="10"/>
    </location>
</feature>
<feature type="region of interest" description="Disordered" evidence="3">
    <location>
        <begin position="589"/>
        <end position="615"/>
    </location>
</feature>
<dbReference type="Pfam" id="PF09732">
    <property type="entry name" value="CactinC_cactus"/>
    <property type="match status" value="1"/>
</dbReference>
<dbReference type="GO" id="GO:0005737">
    <property type="term" value="C:cytoplasm"/>
    <property type="evidence" value="ECO:0007669"/>
    <property type="project" value="TreeGrafter"/>
</dbReference>
<evidence type="ECO:0000259" key="4">
    <source>
        <dbReference type="Pfam" id="PF09732"/>
    </source>
</evidence>
<gene>
    <name evidence="6" type="ORF">Cvel_793</name>
</gene>
<comment type="similarity">
    <text evidence="1">Belongs to the CACTIN family.</text>
</comment>
<dbReference type="EMBL" id="CDMZ01001658">
    <property type="protein sequence ID" value="CEM35816.1"/>
    <property type="molecule type" value="Genomic_DNA"/>
</dbReference>
<dbReference type="InterPro" id="IPR018816">
    <property type="entry name" value="Cactin_central"/>
</dbReference>
<dbReference type="PhylomeDB" id="A0A0G4GXL7"/>
<dbReference type="Pfam" id="PF10312">
    <property type="entry name" value="Cactin_mid"/>
    <property type="match status" value="1"/>
</dbReference>
<dbReference type="GO" id="GO:0005681">
    <property type="term" value="C:spliceosomal complex"/>
    <property type="evidence" value="ECO:0007669"/>
    <property type="project" value="TreeGrafter"/>
</dbReference>
<name>A0A0G4GXL7_9ALVE</name>
<evidence type="ECO:0000256" key="3">
    <source>
        <dbReference type="SAM" id="MobiDB-lite"/>
    </source>
</evidence>
<evidence type="ECO:0000256" key="1">
    <source>
        <dbReference type="ARBA" id="ARBA00006895"/>
    </source>
</evidence>
<feature type="region of interest" description="Disordered" evidence="3">
    <location>
        <begin position="97"/>
        <end position="117"/>
    </location>
</feature>
<dbReference type="SMART" id="SM01050">
    <property type="entry name" value="CactinC_cactus"/>
    <property type="match status" value="1"/>
</dbReference>
<accession>A0A0G4GXL7</accession>
<feature type="domain" description="Splicing factor cactin central" evidence="5">
    <location>
        <begin position="120"/>
        <end position="352"/>
    </location>
</feature>
<dbReference type="VEuPathDB" id="CryptoDB:Cvel_793"/>
<proteinExistence type="inferred from homology"/>
<feature type="compositionally biased region" description="Acidic residues" evidence="3">
    <location>
        <begin position="593"/>
        <end position="602"/>
    </location>
</feature>
<dbReference type="PANTHER" id="PTHR21737:SF4">
    <property type="entry name" value="SPLICING FACTOR CACTIN"/>
    <property type="match status" value="1"/>
</dbReference>
<dbReference type="GO" id="GO:0045292">
    <property type="term" value="P:mRNA cis splicing, via spliceosome"/>
    <property type="evidence" value="ECO:0007669"/>
    <property type="project" value="TreeGrafter"/>
</dbReference>
<dbReference type="PANTHER" id="PTHR21737">
    <property type="entry name" value="POLYGLUTAMINE BINDING PROTEIN 1/MARVEL MEMBRANE-ASSOCIATING DOMAIN CONTAINING 3"/>
    <property type="match status" value="1"/>
</dbReference>
<evidence type="ECO:0000256" key="2">
    <source>
        <dbReference type="ARBA" id="ARBA00034534"/>
    </source>
</evidence>
<protein>
    <recommendedName>
        <fullName evidence="2">Splicing factor Cactin</fullName>
    </recommendedName>
</protein>
<feature type="compositionally biased region" description="Acidic residues" evidence="3">
    <location>
        <begin position="418"/>
        <end position="427"/>
    </location>
</feature>
<evidence type="ECO:0000313" key="6">
    <source>
        <dbReference type="EMBL" id="CEM35816.1"/>
    </source>
</evidence>
<dbReference type="AlphaFoldDB" id="A0A0G4GXL7"/>
<reference evidence="6" key="1">
    <citation type="submission" date="2014-11" db="EMBL/GenBank/DDBJ databases">
        <authorList>
            <person name="Otto D Thomas"/>
            <person name="Naeem Raeece"/>
        </authorList>
    </citation>
    <scope>NUCLEOTIDE SEQUENCE</scope>
</reference>
<evidence type="ECO:0000259" key="5">
    <source>
        <dbReference type="Pfam" id="PF10312"/>
    </source>
</evidence>
<sequence>MSSRRDRSRSRSPPGKDQKALGPKAATKLMSKVLGEKLGYTSEKNPFGDDSIARPFVWKKKQDYQLARGEIEREDTRVTREKLMETTEKQLAEIRRVKDRREQREKEEKELEEQRAALAREREQENFEEWAEKEKRFQLEQAHLRSKIRMRQGREKPIDHIAKAVMIVHWDPLEKDEKKEEEREKRGKGEEEEEEEKADVEAILRNIEFLPAAHSIFENMNAQEIGECVSEARSLMQASIGTEPKIFWKCFIMVGKTVCSSRKRQEQSEAAGGISAFMHQRALRDLNDLPEDIAQAVEKMLSNKSIAELSEIESKVDDKLRAVGNTQTDASYWESIKKKIPFFKARWEVERVYQAAQKKVAEWRENEIRKEKEEKLRKERERGLLQLPARLGGPSRWDRQPQGEEAGGGQGQGRWDQKEEEEEEERETEGVRREVAEDAENGMSDGSGGDYSPVLRPFPEDEAGAAGEKGGVARMDDDALDLGSLYGDAEEEGEGTGQVGVVAGGDGGELETCGLSPKLKPLETPVPVGVSVMGADEEAFGRAQAIKQVIREVVDRRQRAEKMQRDAAAGGEQQTADQRFDAFIRKEKSGMERDEEVMDSGDVEPAASSNRPTKYEWEDKYKPRKPRFFNRVKTGFEWNKYNQTHYDHDNPPPKTVQGYKFNIFYPDLIDNTKAPKYVLEASDTEGTVILRFVAGPPYEDVAFKILNREWDKKFGFRCVFDRGIMQLYFNFRRYRYRK</sequence>
<organism evidence="6">
    <name type="scientific">Chromera velia CCMP2878</name>
    <dbReference type="NCBI Taxonomy" id="1169474"/>
    <lineage>
        <taxon>Eukaryota</taxon>
        <taxon>Sar</taxon>
        <taxon>Alveolata</taxon>
        <taxon>Colpodellida</taxon>
        <taxon>Chromeraceae</taxon>
        <taxon>Chromera</taxon>
    </lineage>
</organism>
<feature type="region of interest" description="Disordered" evidence="3">
    <location>
        <begin position="1"/>
        <end position="28"/>
    </location>
</feature>
<dbReference type="InterPro" id="IPR019134">
    <property type="entry name" value="Cactin_C"/>
</dbReference>
<feature type="compositionally biased region" description="Basic and acidic residues" evidence="3">
    <location>
        <begin position="173"/>
        <end position="189"/>
    </location>
</feature>